<organism evidence="1 2">
    <name type="scientific">Comamonas testosteroni (strain DSM 14576 / KF-1)</name>
    <name type="common">Pseudomonas testosteroni</name>
    <dbReference type="NCBI Taxonomy" id="399795"/>
    <lineage>
        <taxon>Bacteria</taxon>
        <taxon>Pseudomonadati</taxon>
        <taxon>Pseudomonadota</taxon>
        <taxon>Betaproteobacteria</taxon>
        <taxon>Burkholderiales</taxon>
        <taxon>Comamonadaceae</taxon>
        <taxon>Comamonas</taxon>
    </lineage>
</organism>
<dbReference type="EMBL" id="AAUJ02000001">
    <property type="protein sequence ID" value="EED67049.1"/>
    <property type="molecule type" value="Genomic_DNA"/>
</dbReference>
<name>B7WQQ4_COMTK</name>
<sequence length="36" mass="4154">MASLPELYCCIERNSFLTCLVNQVGEYFCAVMCLWC</sequence>
<protein>
    <submittedName>
        <fullName evidence="1">Uncharacterized protein</fullName>
    </submittedName>
</protein>
<dbReference type="Proteomes" id="UP000003039">
    <property type="component" value="Unassembled WGS sequence"/>
</dbReference>
<reference evidence="1 2" key="1">
    <citation type="journal article" date="2004" name="Appl. Environ. Microbiol.">
        <title>Mineralization of individual congeners of linear alkylbenzenesulfonate by defined pairs of heterotrophic bacteria.</title>
        <authorList>
            <person name="Schleheck D."/>
            <person name="Knepper T.P."/>
            <person name="Fischer K."/>
            <person name="Cook A.M."/>
        </authorList>
    </citation>
    <scope>NUCLEOTIDE SEQUENCE [LARGE SCALE GENOMIC DNA]</scope>
    <source>
        <strain evidence="2">DSM 14576 / KF-1</strain>
    </source>
</reference>
<gene>
    <name evidence="1" type="ORF">CtesDRAFT_PD1995</name>
</gene>
<evidence type="ECO:0000313" key="2">
    <source>
        <dbReference type="Proteomes" id="UP000003039"/>
    </source>
</evidence>
<accession>B7WQQ4</accession>
<proteinExistence type="predicted"/>
<dbReference type="AlphaFoldDB" id="B7WQQ4"/>
<comment type="caution">
    <text evidence="1">The sequence shown here is derived from an EMBL/GenBank/DDBJ whole genome shotgun (WGS) entry which is preliminary data.</text>
</comment>
<evidence type="ECO:0000313" key="1">
    <source>
        <dbReference type="EMBL" id="EED67049.1"/>
    </source>
</evidence>